<dbReference type="InterPro" id="IPR011601">
    <property type="entry name" value="MurB_C"/>
</dbReference>
<dbReference type="GO" id="GO:0009252">
    <property type="term" value="P:peptidoglycan biosynthetic process"/>
    <property type="evidence" value="ECO:0007669"/>
    <property type="project" value="UniProtKB-UniRule"/>
</dbReference>
<comment type="function">
    <text evidence="2 16">Cell wall formation.</text>
</comment>
<dbReference type="EMBL" id="PEZY01000005">
    <property type="protein sequence ID" value="PIS06159.1"/>
    <property type="molecule type" value="Genomic_DNA"/>
</dbReference>
<dbReference type="PANTHER" id="PTHR21071">
    <property type="entry name" value="UDP-N-ACETYLENOLPYRUVOYLGLUCOSAMINE REDUCTASE"/>
    <property type="match status" value="1"/>
</dbReference>
<comment type="subcellular location">
    <subcellularLocation>
        <location evidence="3 16">Cytoplasm</location>
    </subcellularLocation>
</comment>
<feature type="active site" description="Proton donor" evidence="16">
    <location>
        <position position="221"/>
    </location>
</feature>
<reference evidence="19" key="1">
    <citation type="submission" date="2017-09" db="EMBL/GenBank/DDBJ databases">
        <title>Depth-based differentiation of microbial function through sediment-hosted aquifers and enrichment of novel symbionts in the deep terrestrial subsurface.</title>
        <authorList>
            <person name="Probst A.J."/>
            <person name="Ladd B."/>
            <person name="Jarett J.K."/>
            <person name="Geller-Mcgrath D.E."/>
            <person name="Sieber C.M.K."/>
            <person name="Emerson J.B."/>
            <person name="Anantharaman K."/>
            <person name="Thomas B.C."/>
            <person name="Malmstrom R."/>
            <person name="Stieglmeier M."/>
            <person name="Klingl A."/>
            <person name="Woyke T."/>
            <person name="Ryan C.M."/>
            <person name="Banfield J.F."/>
        </authorList>
    </citation>
    <scope>NUCLEOTIDE SEQUENCE [LARGE SCALE GENOMIC DNA]</scope>
</reference>
<keyword evidence="6 16" id="KW-0132">Cell division</keyword>
<dbReference type="HAMAP" id="MF_00037">
    <property type="entry name" value="MurB"/>
    <property type="match status" value="1"/>
</dbReference>
<evidence type="ECO:0000256" key="12">
    <source>
        <dbReference type="ARBA" id="ARBA00023002"/>
    </source>
</evidence>
<keyword evidence="7 16" id="KW-0285">Flavoprotein</keyword>
<evidence type="ECO:0000256" key="5">
    <source>
        <dbReference type="ARBA" id="ARBA00022490"/>
    </source>
</evidence>
<dbReference type="GO" id="GO:0005829">
    <property type="term" value="C:cytosol"/>
    <property type="evidence" value="ECO:0007669"/>
    <property type="project" value="TreeGrafter"/>
</dbReference>
<sequence length="321" mass="35100">MDTLIKLRSVVLSPIKEGEMLASYTSFKIGGPAKYFCIANSNDDIAKLVAMSTKLKLPYLILGSGTNILFSDAGFDGLVIKINDSKIKNKDEKLECSAGSLLSKAVGEALGSSLSGLEWAMGIPGTVGGALCNNAGAYGGDMAGSVEEVEIIRDNKVKKLSNKKCEFSYRSSVFKQDDNHDIILSVTFALKRGDKKAIKTKMDEIIAQRNQKDDKQPSAGSVFKNIKLSKEEIKEFAVKYPDMPESFTTYSTIPAAWLIERCGLKGKKIGGAMISEKHSGRIINTGDATAEDIIMLISIIKQKVRLKFNLQLMEEIQYRGF</sequence>
<evidence type="ECO:0000313" key="19">
    <source>
        <dbReference type="Proteomes" id="UP000229056"/>
    </source>
</evidence>
<accession>A0A2H0W466</accession>
<evidence type="ECO:0000256" key="14">
    <source>
        <dbReference type="ARBA" id="ARBA00023316"/>
    </source>
</evidence>
<evidence type="ECO:0000256" key="10">
    <source>
        <dbReference type="ARBA" id="ARBA00022960"/>
    </source>
</evidence>
<keyword evidence="12 16" id="KW-0560">Oxidoreductase</keyword>
<dbReference type="SUPFAM" id="SSF56194">
    <property type="entry name" value="Uridine diphospho-N-Acetylenolpyruvylglucosamine reductase, MurB, C-terminal domain"/>
    <property type="match status" value="1"/>
</dbReference>
<keyword evidence="9 16" id="KW-0521">NADP</keyword>
<evidence type="ECO:0000256" key="2">
    <source>
        <dbReference type="ARBA" id="ARBA00003921"/>
    </source>
</evidence>
<evidence type="ECO:0000256" key="3">
    <source>
        <dbReference type="ARBA" id="ARBA00004496"/>
    </source>
</evidence>
<dbReference type="PANTHER" id="PTHR21071:SF4">
    <property type="entry name" value="UDP-N-ACETYLENOLPYRUVOYLGLUCOSAMINE REDUCTASE"/>
    <property type="match status" value="1"/>
</dbReference>
<keyword evidence="8 16" id="KW-0274">FAD</keyword>
<comment type="caution">
    <text evidence="18">The sequence shown here is derived from an EMBL/GenBank/DDBJ whole genome shotgun (WGS) entry which is preliminary data.</text>
</comment>
<comment type="pathway">
    <text evidence="4 16">Cell wall biogenesis; peptidoglycan biosynthesis.</text>
</comment>
<keyword evidence="10 16" id="KW-0133">Cell shape</keyword>
<dbReference type="Pfam" id="PF01565">
    <property type="entry name" value="FAD_binding_4"/>
    <property type="match status" value="1"/>
</dbReference>
<dbReference type="Gene3D" id="3.30.465.10">
    <property type="match status" value="1"/>
</dbReference>
<keyword evidence="11 16" id="KW-0573">Peptidoglycan synthesis</keyword>
<dbReference type="InterPro" id="IPR036635">
    <property type="entry name" value="MurB_C_sf"/>
</dbReference>
<dbReference type="PROSITE" id="PS51387">
    <property type="entry name" value="FAD_PCMH"/>
    <property type="match status" value="1"/>
</dbReference>
<evidence type="ECO:0000256" key="9">
    <source>
        <dbReference type="ARBA" id="ARBA00022857"/>
    </source>
</evidence>
<dbReference type="InterPro" id="IPR016169">
    <property type="entry name" value="FAD-bd_PCMH_sub2"/>
</dbReference>
<comment type="catalytic activity">
    <reaction evidence="15 16">
        <text>UDP-N-acetyl-alpha-D-muramate + NADP(+) = UDP-N-acetyl-3-O-(1-carboxyvinyl)-alpha-D-glucosamine + NADPH + H(+)</text>
        <dbReference type="Rhea" id="RHEA:12248"/>
        <dbReference type="ChEBI" id="CHEBI:15378"/>
        <dbReference type="ChEBI" id="CHEBI:57783"/>
        <dbReference type="ChEBI" id="CHEBI:58349"/>
        <dbReference type="ChEBI" id="CHEBI:68483"/>
        <dbReference type="ChEBI" id="CHEBI:70757"/>
        <dbReference type="EC" id="1.3.1.98"/>
    </reaction>
</comment>
<evidence type="ECO:0000256" key="13">
    <source>
        <dbReference type="ARBA" id="ARBA00023306"/>
    </source>
</evidence>
<evidence type="ECO:0000256" key="16">
    <source>
        <dbReference type="HAMAP-Rule" id="MF_00037"/>
    </source>
</evidence>
<proteinExistence type="inferred from homology"/>
<keyword evidence="14 16" id="KW-0961">Cell wall biogenesis/degradation</keyword>
<dbReference type="InterPro" id="IPR006094">
    <property type="entry name" value="Oxid_FAD_bind_N"/>
</dbReference>
<dbReference type="NCBIfam" id="TIGR00179">
    <property type="entry name" value="murB"/>
    <property type="match status" value="1"/>
</dbReference>
<feature type="active site" evidence="16">
    <location>
        <position position="315"/>
    </location>
</feature>
<evidence type="ECO:0000313" key="18">
    <source>
        <dbReference type="EMBL" id="PIS06159.1"/>
    </source>
</evidence>
<dbReference type="AlphaFoldDB" id="A0A2H0W466"/>
<protein>
    <recommendedName>
        <fullName evidence="16">UDP-N-acetylenolpyruvoylglucosamine reductase</fullName>
        <ecNumber evidence="16">1.3.1.98</ecNumber>
    </recommendedName>
    <alternativeName>
        <fullName evidence="16">UDP-N-acetylmuramate dehydrogenase</fullName>
    </alternativeName>
</protein>
<dbReference type="InterPro" id="IPR036318">
    <property type="entry name" value="FAD-bd_PCMH-like_sf"/>
</dbReference>
<organism evidence="18 19">
    <name type="scientific">Candidatus Buchananbacteria bacterium CG10_big_fil_rev_8_21_14_0_10_33_19</name>
    <dbReference type="NCBI Taxonomy" id="1974525"/>
    <lineage>
        <taxon>Bacteria</taxon>
        <taxon>Candidatus Buchananiibacteriota</taxon>
    </lineage>
</organism>
<comment type="cofactor">
    <cofactor evidence="1 16">
        <name>FAD</name>
        <dbReference type="ChEBI" id="CHEBI:57692"/>
    </cofactor>
</comment>
<feature type="domain" description="FAD-binding PCMH-type" evidence="17">
    <location>
        <begin position="28"/>
        <end position="193"/>
    </location>
</feature>
<dbReference type="GO" id="GO:0071949">
    <property type="term" value="F:FAD binding"/>
    <property type="evidence" value="ECO:0007669"/>
    <property type="project" value="InterPro"/>
</dbReference>
<comment type="similarity">
    <text evidence="16">Belongs to the MurB family.</text>
</comment>
<dbReference type="Proteomes" id="UP000229056">
    <property type="component" value="Unassembled WGS sequence"/>
</dbReference>
<dbReference type="GO" id="GO:0071555">
    <property type="term" value="P:cell wall organization"/>
    <property type="evidence" value="ECO:0007669"/>
    <property type="project" value="UniProtKB-KW"/>
</dbReference>
<dbReference type="UniPathway" id="UPA00219"/>
<dbReference type="NCBIfam" id="NF010480">
    <property type="entry name" value="PRK13905.1"/>
    <property type="match status" value="1"/>
</dbReference>
<evidence type="ECO:0000256" key="11">
    <source>
        <dbReference type="ARBA" id="ARBA00022984"/>
    </source>
</evidence>
<dbReference type="Gene3D" id="3.30.43.10">
    <property type="entry name" value="Uridine Diphospho-n-acetylenolpyruvylglucosamine Reductase, domain 2"/>
    <property type="match status" value="1"/>
</dbReference>
<dbReference type="InterPro" id="IPR003170">
    <property type="entry name" value="MurB"/>
</dbReference>
<evidence type="ECO:0000256" key="1">
    <source>
        <dbReference type="ARBA" id="ARBA00001974"/>
    </source>
</evidence>
<dbReference type="SUPFAM" id="SSF56176">
    <property type="entry name" value="FAD-binding/transporter-associated domain-like"/>
    <property type="match status" value="1"/>
</dbReference>
<name>A0A2H0W466_9BACT</name>
<evidence type="ECO:0000256" key="15">
    <source>
        <dbReference type="ARBA" id="ARBA00048914"/>
    </source>
</evidence>
<evidence type="ECO:0000256" key="8">
    <source>
        <dbReference type="ARBA" id="ARBA00022827"/>
    </source>
</evidence>
<evidence type="ECO:0000256" key="4">
    <source>
        <dbReference type="ARBA" id="ARBA00004752"/>
    </source>
</evidence>
<gene>
    <name evidence="16" type="primary">murB</name>
    <name evidence="18" type="ORF">COT80_01140</name>
</gene>
<dbReference type="InterPro" id="IPR016166">
    <property type="entry name" value="FAD-bd_PCMH"/>
</dbReference>
<dbReference type="GO" id="GO:0008762">
    <property type="term" value="F:UDP-N-acetylmuramate dehydrogenase activity"/>
    <property type="evidence" value="ECO:0007669"/>
    <property type="project" value="UniProtKB-UniRule"/>
</dbReference>
<dbReference type="EC" id="1.3.1.98" evidence="16"/>
<dbReference type="Pfam" id="PF02873">
    <property type="entry name" value="MurB_C"/>
    <property type="match status" value="1"/>
</dbReference>
<dbReference type="InterPro" id="IPR016167">
    <property type="entry name" value="FAD-bd_PCMH_sub1"/>
</dbReference>
<dbReference type="Gene3D" id="3.90.78.10">
    <property type="entry name" value="UDP-N-acetylenolpyruvoylglucosamine reductase, C-terminal domain"/>
    <property type="match status" value="1"/>
</dbReference>
<evidence type="ECO:0000259" key="17">
    <source>
        <dbReference type="PROSITE" id="PS51387"/>
    </source>
</evidence>
<evidence type="ECO:0000256" key="6">
    <source>
        <dbReference type="ARBA" id="ARBA00022618"/>
    </source>
</evidence>
<feature type="active site" evidence="16">
    <location>
        <position position="170"/>
    </location>
</feature>
<keyword evidence="13 16" id="KW-0131">Cell cycle</keyword>
<evidence type="ECO:0000256" key="7">
    <source>
        <dbReference type="ARBA" id="ARBA00022630"/>
    </source>
</evidence>
<keyword evidence="5 16" id="KW-0963">Cytoplasm</keyword>
<dbReference type="GO" id="GO:0051301">
    <property type="term" value="P:cell division"/>
    <property type="evidence" value="ECO:0007669"/>
    <property type="project" value="UniProtKB-KW"/>
</dbReference>
<dbReference type="GO" id="GO:0008360">
    <property type="term" value="P:regulation of cell shape"/>
    <property type="evidence" value="ECO:0007669"/>
    <property type="project" value="UniProtKB-KW"/>
</dbReference>